<evidence type="ECO:0000256" key="6">
    <source>
        <dbReference type="ARBA" id="ARBA00023136"/>
    </source>
</evidence>
<feature type="transmembrane region" description="Helical" evidence="7">
    <location>
        <begin position="285"/>
        <end position="304"/>
    </location>
</feature>
<dbReference type="Gene3D" id="1.20.1250.20">
    <property type="entry name" value="MFS general substrate transporter like domains"/>
    <property type="match status" value="2"/>
</dbReference>
<evidence type="ECO:0000256" key="3">
    <source>
        <dbReference type="ARBA" id="ARBA00022448"/>
    </source>
</evidence>
<comment type="subcellular location">
    <subcellularLocation>
        <location evidence="1">Cell membrane</location>
        <topology evidence="1">Multi-pass membrane protein</topology>
    </subcellularLocation>
</comment>
<dbReference type="PANTHER" id="PTHR23514">
    <property type="entry name" value="BYPASS OF STOP CODON PROTEIN 6"/>
    <property type="match status" value="1"/>
</dbReference>
<sequence length="414" mass="43868">MLRLVILGCIAYLVTGLGQLVIGSIMEPMVHAYGIDYSDGGQLVMHQFLGGMVGIMFAPWLIAKRGKKFVLLLSFAFIIIPEFLYATLPPWGVMLTIAPFAGIGLGMTEAVVGSLIIGYSGEKANTAMSRVETFFGVGALLIPFAGAALIQAGLWKLSFSFVGTLSVITFALWLFCWPKLLDRPAASAEIAAAASHGSQALGSGSAGSKKKSKAQMRIILASCALFFFVYVGLEMSYINYLPSLLVHTNGLPESSATLAISLFWGAMVIGRLISGQIADRIGGAMYLIVTCLVSAILFLMMTLFTGVVAAFLLAFAVGFMMSGMFAIALVFANRATPGMTERTTSLLMACGGIGGGLLPKAAGWFLDQHGPDSVRWLFAGTALLLLAVIVWTVVSARRQASTASSSHTITQSFH</sequence>
<dbReference type="RefSeq" id="WP_126013157.1">
    <property type="nucleotide sequence ID" value="NZ_CP034437.1"/>
</dbReference>
<feature type="domain" description="Major facilitator superfamily (MFS) profile" evidence="8">
    <location>
        <begin position="4"/>
        <end position="398"/>
    </location>
</feature>
<keyword evidence="4 7" id="KW-0812">Transmembrane</keyword>
<dbReference type="Pfam" id="PF07690">
    <property type="entry name" value="MFS_1"/>
    <property type="match status" value="1"/>
</dbReference>
<dbReference type="SUPFAM" id="SSF103473">
    <property type="entry name" value="MFS general substrate transporter"/>
    <property type="match status" value="1"/>
</dbReference>
<proteinExistence type="inferred from homology"/>
<dbReference type="AlphaFoldDB" id="A0A3S9A0B6"/>
<dbReference type="EMBL" id="CP034437">
    <property type="protein sequence ID" value="AZN39094.1"/>
    <property type="molecule type" value="Genomic_DNA"/>
</dbReference>
<feature type="transmembrane region" description="Helical" evidence="7">
    <location>
        <begin position="42"/>
        <end position="62"/>
    </location>
</feature>
<dbReference type="GO" id="GO:0022857">
    <property type="term" value="F:transmembrane transporter activity"/>
    <property type="evidence" value="ECO:0007669"/>
    <property type="project" value="InterPro"/>
</dbReference>
<feature type="transmembrane region" description="Helical" evidence="7">
    <location>
        <begin position="374"/>
        <end position="394"/>
    </location>
</feature>
<dbReference type="InterPro" id="IPR020846">
    <property type="entry name" value="MFS_dom"/>
</dbReference>
<dbReference type="InterPro" id="IPR011701">
    <property type="entry name" value="MFS"/>
</dbReference>
<evidence type="ECO:0000256" key="4">
    <source>
        <dbReference type="ARBA" id="ARBA00022692"/>
    </source>
</evidence>
<keyword evidence="5 7" id="KW-1133">Transmembrane helix</keyword>
<dbReference type="PROSITE" id="PS50850">
    <property type="entry name" value="MFS"/>
    <property type="match status" value="1"/>
</dbReference>
<evidence type="ECO:0000313" key="9">
    <source>
        <dbReference type="EMBL" id="AZN39094.1"/>
    </source>
</evidence>
<accession>A0A3S9A0B6</accession>
<evidence type="ECO:0000256" key="5">
    <source>
        <dbReference type="ARBA" id="ARBA00022989"/>
    </source>
</evidence>
<protein>
    <submittedName>
        <fullName evidence="9">MFS transporter</fullName>
    </submittedName>
</protein>
<evidence type="ECO:0000256" key="2">
    <source>
        <dbReference type="ARBA" id="ARBA00008335"/>
    </source>
</evidence>
<feature type="transmembrane region" description="Helical" evidence="7">
    <location>
        <begin position="218"/>
        <end position="240"/>
    </location>
</feature>
<organism evidence="9 10">
    <name type="scientific">Paenibacillus albus</name>
    <dbReference type="NCBI Taxonomy" id="2495582"/>
    <lineage>
        <taxon>Bacteria</taxon>
        <taxon>Bacillati</taxon>
        <taxon>Bacillota</taxon>
        <taxon>Bacilli</taxon>
        <taxon>Bacillales</taxon>
        <taxon>Paenibacillaceae</taxon>
        <taxon>Paenibacillus</taxon>
    </lineage>
</organism>
<dbReference type="OrthoDB" id="1674541at2"/>
<reference evidence="10" key="1">
    <citation type="submission" date="2018-12" db="EMBL/GenBank/DDBJ databases">
        <title>Genome sequence of Peanibacillus sp.</title>
        <authorList>
            <person name="Subramani G."/>
            <person name="Srinivasan S."/>
            <person name="Kim M.K."/>
        </authorList>
    </citation>
    <scope>NUCLEOTIDE SEQUENCE [LARGE SCALE GENOMIC DNA]</scope>
    <source>
        <strain evidence="10">18JY67-1</strain>
    </source>
</reference>
<evidence type="ECO:0000256" key="1">
    <source>
        <dbReference type="ARBA" id="ARBA00004651"/>
    </source>
</evidence>
<evidence type="ECO:0000256" key="7">
    <source>
        <dbReference type="SAM" id="Phobius"/>
    </source>
</evidence>
<feature type="transmembrane region" description="Helical" evidence="7">
    <location>
        <begin position="310"/>
        <end position="332"/>
    </location>
</feature>
<evidence type="ECO:0000313" key="10">
    <source>
        <dbReference type="Proteomes" id="UP000272528"/>
    </source>
</evidence>
<feature type="transmembrane region" description="Helical" evidence="7">
    <location>
        <begin position="131"/>
        <end position="151"/>
    </location>
</feature>
<dbReference type="InterPro" id="IPR036259">
    <property type="entry name" value="MFS_trans_sf"/>
</dbReference>
<dbReference type="KEGG" id="palb:EJC50_04960"/>
<feature type="transmembrane region" description="Helical" evidence="7">
    <location>
        <begin position="69"/>
        <end position="88"/>
    </location>
</feature>
<feature type="transmembrane region" description="Helical" evidence="7">
    <location>
        <begin position="255"/>
        <end position="273"/>
    </location>
</feature>
<feature type="transmembrane region" description="Helical" evidence="7">
    <location>
        <begin position="94"/>
        <end position="119"/>
    </location>
</feature>
<keyword evidence="6 7" id="KW-0472">Membrane</keyword>
<name>A0A3S9A0B6_9BACL</name>
<feature type="transmembrane region" description="Helical" evidence="7">
    <location>
        <begin position="344"/>
        <end position="362"/>
    </location>
</feature>
<dbReference type="InterPro" id="IPR051788">
    <property type="entry name" value="MFS_Transporter"/>
</dbReference>
<keyword evidence="3" id="KW-0813">Transport</keyword>
<feature type="transmembrane region" description="Helical" evidence="7">
    <location>
        <begin position="157"/>
        <end position="177"/>
    </location>
</feature>
<keyword evidence="10" id="KW-1185">Reference proteome</keyword>
<evidence type="ECO:0000259" key="8">
    <source>
        <dbReference type="PROSITE" id="PS50850"/>
    </source>
</evidence>
<dbReference type="GO" id="GO:0005886">
    <property type="term" value="C:plasma membrane"/>
    <property type="evidence" value="ECO:0007669"/>
    <property type="project" value="UniProtKB-SubCell"/>
</dbReference>
<dbReference type="Proteomes" id="UP000272528">
    <property type="component" value="Chromosome"/>
</dbReference>
<dbReference type="PANTHER" id="PTHR23514:SF3">
    <property type="entry name" value="BYPASS OF STOP CODON PROTEIN 6"/>
    <property type="match status" value="1"/>
</dbReference>
<comment type="similarity">
    <text evidence="2">Belongs to the major facilitator superfamily.</text>
</comment>
<gene>
    <name evidence="9" type="ORF">EJC50_04960</name>
</gene>